<dbReference type="Proteomes" id="UP001234297">
    <property type="component" value="Chromosome 5"/>
</dbReference>
<name>A0ACC2M818_PERAE</name>
<keyword evidence="2" id="KW-1185">Reference proteome</keyword>
<comment type="caution">
    <text evidence="1">The sequence shown here is derived from an EMBL/GenBank/DDBJ whole genome shotgun (WGS) entry which is preliminary data.</text>
</comment>
<reference evidence="1 2" key="1">
    <citation type="journal article" date="2022" name="Hortic Res">
        <title>A haplotype resolved chromosomal level avocado genome allows analysis of novel avocado genes.</title>
        <authorList>
            <person name="Nath O."/>
            <person name="Fletcher S.J."/>
            <person name="Hayward A."/>
            <person name="Shaw L.M."/>
            <person name="Masouleh A.K."/>
            <person name="Furtado A."/>
            <person name="Henry R.J."/>
            <person name="Mitter N."/>
        </authorList>
    </citation>
    <scope>NUCLEOTIDE SEQUENCE [LARGE SCALE GENOMIC DNA]</scope>
    <source>
        <strain evidence="2">cv. Hass</strain>
    </source>
</reference>
<accession>A0ACC2M818</accession>
<organism evidence="1 2">
    <name type="scientific">Persea americana</name>
    <name type="common">Avocado</name>
    <dbReference type="NCBI Taxonomy" id="3435"/>
    <lineage>
        <taxon>Eukaryota</taxon>
        <taxon>Viridiplantae</taxon>
        <taxon>Streptophyta</taxon>
        <taxon>Embryophyta</taxon>
        <taxon>Tracheophyta</taxon>
        <taxon>Spermatophyta</taxon>
        <taxon>Magnoliopsida</taxon>
        <taxon>Magnoliidae</taxon>
        <taxon>Laurales</taxon>
        <taxon>Lauraceae</taxon>
        <taxon>Persea</taxon>
    </lineage>
</organism>
<dbReference type="EMBL" id="CM056813">
    <property type="protein sequence ID" value="KAJ8641966.1"/>
    <property type="molecule type" value="Genomic_DNA"/>
</dbReference>
<sequence length="98" mass="11403">MAVGRSLKPARYSNQNVRFPLMVTWRNRLEGVNHLTKLMRVRKQLNNLTSDEVTDFIDHIKRSCDRALRNQSTDLEKFISSLKGKLKKFSTAFGTTFE</sequence>
<evidence type="ECO:0000313" key="2">
    <source>
        <dbReference type="Proteomes" id="UP001234297"/>
    </source>
</evidence>
<evidence type="ECO:0000313" key="1">
    <source>
        <dbReference type="EMBL" id="KAJ8641966.1"/>
    </source>
</evidence>
<proteinExistence type="predicted"/>
<protein>
    <submittedName>
        <fullName evidence="1">Uncharacterized protein</fullName>
    </submittedName>
</protein>
<gene>
    <name evidence="1" type="ORF">MRB53_018660</name>
</gene>